<dbReference type="GO" id="GO:0016887">
    <property type="term" value="F:ATP hydrolysis activity"/>
    <property type="evidence" value="ECO:0007669"/>
    <property type="project" value="InterPro"/>
</dbReference>
<dbReference type="InterPro" id="IPR017871">
    <property type="entry name" value="ABC_transporter-like_CS"/>
</dbReference>
<evidence type="ECO:0000256" key="1">
    <source>
        <dbReference type="ARBA" id="ARBA00004202"/>
    </source>
</evidence>
<evidence type="ECO:0000313" key="11">
    <source>
        <dbReference type="Proteomes" id="UP000077339"/>
    </source>
</evidence>
<dbReference type="SMART" id="SM00382">
    <property type="entry name" value="AAA"/>
    <property type="match status" value="2"/>
</dbReference>
<dbReference type="PANTHER" id="PTHR43790:SF4">
    <property type="entry name" value="GUANOSINE IMPORT ATP-BINDING PROTEIN NUPO"/>
    <property type="match status" value="1"/>
</dbReference>
<evidence type="ECO:0000256" key="3">
    <source>
        <dbReference type="ARBA" id="ARBA00022475"/>
    </source>
</evidence>
<evidence type="ECO:0000313" key="10">
    <source>
        <dbReference type="EMBL" id="OAA26333.1"/>
    </source>
</evidence>
<dbReference type="Pfam" id="PF00005">
    <property type="entry name" value="ABC_tran"/>
    <property type="match status" value="2"/>
</dbReference>
<dbReference type="Proteomes" id="UP000077339">
    <property type="component" value="Unassembled WGS sequence"/>
</dbReference>
<dbReference type="Gene3D" id="3.40.50.300">
    <property type="entry name" value="P-loop containing nucleotide triphosphate hydrolases"/>
    <property type="match status" value="2"/>
</dbReference>
<comment type="caution">
    <text evidence="10">The sequence shown here is derived from an EMBL/GenBank/DDBJ whole genome shotgun (WGS) entry which is preliminary data.</text>
</comment>
<evidence type="ECO:0000259" key="9">
    <source>
        <dbReference type="PROSITE" id="PS50893"/>
    </source>
</evidence>
<organism evidence="10 11">
    <name type="scientific">Kosmotoga arenicorallina S304</name>
    <dbReference type="NCBI Taxonomy" id="1453497"/>
    <lineage>
        <taxon>Bacteria</taxon>
        <taxon>Thermotogati</taxon>
        <taxon>Thermotogota</taxon>
        <taxon>Thermotogae</taxon>
        <taxon>Kosmotogales</taxon>
        <taxon>Kosmotogaceae</taxon>
        <taxon>Kosmotoga</taxon>
    </lineage>
</organism>
<evidence type="ECO:0000256" key="7">
    <source>
        <dbReference type="ARBA" id="ARBA00022967"/>
    </source>
</evidence>
<dbReference type="AlphaFoldDB" id="A0A176JSX1"/>
<dbReference type="PROSITE" id="PS00211">
    <property type="entry name" value="ABC_TRANSPORTER_1"/>
    <property type="match status" value="2"/>
</dbReference>
<keyword evidence="8" id="KW-0472">Membrane</keyword>
<keyword evidence="6" id="KW-0067">ATP-binding</keyword>
<reference evidence="10 11" key="1">
    <citation type="submission" date="2014-02" db="EMBL/GenBank/DDBJ databases">
        <title>Kosmotoga genome sequencing.</title>
        <authorList>
            <person name="Pollo S.M."/>
            <person name="Charchuk R."/>
            <person name="Nesbo C.L."/>
        </authorList>
    </citation>
    <scope>NUCLEOTIDE SEQUENCE [LARGE SCALE GENOMIC DNA]</scope>
    <source>
        <strain evidence="10 11">S304</strain>
    </source>
</reference>
<keyword evidence="5" id="KW-0547">Nucleotide-binding</keyword>
<dbReference type="EMBL" id="JFHK01000036">
    <property type="protein sequence ID" value="OAA26333.1"/>
    <property type="molecule type" value="Genomic_DNA"/>
</dbReference>
<evidence type="ECO:0000256" key="4">
    <source>
        <dbReference type="ARBA" id="ARBA00022737"/>
    </source>
</evidence>
<dbReference type="PROSITE" id="PS50893">
    <property type="entry name" value="ABC_TRANSPORTER_2"/>
    <property type="match status" value="2"/>
</dbReference>
<accession>A0A176JSX1</accession>
<keyword evidence="2" id="KW-0813">Transport</keyword>
<comment type="subcellular location">
    <subcellularLocation>
        <location evidence="1">Cell membrane</location>
        <topology evidence="1">Peripheral membrane protein</topology>
    </subcellularLocation>
</comment>
<protein>
    <recommendedName>
        <fullName evidence="9">ABC transporter domain-containing protein</fullName>
    </recommendedName>
</protein>
<proteinExistence type="predicted"/>
<dbReference type="SUPFAM" id="SSF52540">
    <property type="entry name" value="P-loop containing nucleoside triphosphate hydrolases"/>
    <property type="match status" value="2"/>
</dbReference>
<dbReference type="InterPro" id="IPR003593">
    <property type="entry name" value="AAA+_ATPase"/>
</dbReference>
<dbReference type="InterPro" id="IPR027417">
    <property type="entry name" value="P-loop_NTPase"/>
</dbReference>
<gene>
    <name evidence="10" type="ORF">AT15_06530</name>
</gene>
<dbReference type="PANTHER" id="PTHR43790">
    <property type="entry name" value="CARBOHYDRATE TRANSPORT ATP-BINDING PROTEIN MG119-RELATED"/>
    <property type="match status" value="1"/>
</dbReference>
<evidence type="ECO:0000256" key="2">
    <source>
        <dbReference type="ARBA" id="ARBA00022448"/>
    </source>
</evidence>
<name>A0A176JSX1_9BACT</name>
<feature type="domain" description="ABC transporter" evidence="9">
    <location>
        <begin position="261"/>
        <end position="506"/>
    </location>
</feature>
<keyword evidence="4" id="KW-0677">Repeat</keyword>
<dbReference type="PATRIC" id="fig|1453497.3.peg.1305"/>
<evidence type="ECO:0000256" key="6">
    <source>
        <dbReference type="ARBA" id="ARBA00022840"/>
    </source>
</evidence>
<dbReference type="CDD" id="cd03215">
    <property type="entry name" value="ABC_Carb_Monos_II"/>
    <property type="match status" value="1"/>
</dbReference>
<keyword evidence="3" id="KW-1003">Cell membrane</keyword>
<sequence>MNEYMLEMRNICKTFEDNNVIALDNASLLVRQGTVHALVGENGAGKTTMMKILCGIEKRDKGHIFLKGKRFEARSAKEAFNAGIGIVQQHFRLIEDFTVAENVVLGQERHAKFGFVNMKKINEEILKLSIESGLEIDPESIAANLSAGQRQKVEILRTLYCGADLIILDEPTTVLTEQEIEELFKTIRTLKMQGKTVIFITHKLEEIFEISDDITILRHGKSIASGPITEFNKKKISYLMVGEDIDFEKPAFKTQKGEVVFRVENLHVKGTNDFTNEVKGVSFEIAKGEILGIAGITGNGQLQLIEALAGLKKVSSGRIMLGDKEITNHEVREIRDAGLAYIPEDRMKQGASCESSIFDNVIATKYYKSEFSKKGWIDRKKSYAFVNKLMKKYTIKAPSPTTKVGLLSGGNIQKVIIAREFSSDPEVLIVCEPTWGLDVRSTKFVYDSLHEMRTEGKAILLVSSNLDEILHLADRILVMYKGEIIASFENSEGLTKSLIGEYMLGLHLKEKSEVF</sequence>
<dbReference type="GO" id="GO:0005886">
    <property type="term" value="C:plasma membrane"/>
    <property type="evidence" value="ECO:0007669"/>
    <property type="project" value="UniProtKB-SubCell"/>
</dbReference>
<dbReference type="InterPro" id="IPR003439">
    <property type="entry name" value="ABC_transporter-like_ATP-bd"/>
</dbReference>
<evidence type="ECO:0000256" key="8">
    <source>
        <dbReference type="ARBA" id="ARBA00023136"/>
    </source>
</evidence>
<dbReference type="RefSeq" id="WP_084251719.1">
    <property type="nucleotide sequence ID" value="NZ_JFHK01000036.1"/>
</dbReference>
<keyword evidence="11" id="KW-1185">Reference proteome</keyword>
<evidence type="ECO:0000256" key="5">
    <source>
        <dbReference type="ARBA" id="ARBA00022741"/>
    </source>
</evidence>
<dbReference type="InterPro" id="IPR050107">
    <property type="entry name" value="ABC_carbohydrate_import_ATPase"/>
</dbReference>
<dbReference type="STRING" id="1453497.AT15_06530"/>
<dbReference type="CDD" id="cd03216">
    <property type="entry name" value="ABC_Carb_Monos_I"/>
    <property type="match status" value="1"/>
</dbReference>
<dbReference type="FunFam" id="3.40.50.300:FF:000127">
    <property type="entry name" value="Ribose import ATP-binding protein RbsA"/>
    <property type="match status" value="1"/>
</dbReference>
<keyword evidence="7" id="KW-1278">Translocase</keyword>
<feature type="domain" description="ABC transporter" evidence="9">
    <location>
        <begin position="6"/>
        <end position="244"/>
    </location>
</feature>
<dbReference type="GO" id="GO:0005524">
    <property type="term" value="F:ATP binding"/>
    <property type="evidence" value="ECO:0007669"/>
    <property type="project" value="UniProtKB-KW"/>
</dbReference>